<dbReference type="NCBIfam" id="TIGR01409">
    <property type="entry name" value="TAT_signal_seq"/>
    <property type="match status" value="1"/>
</dbReference>
<feature type="domain" description="Gfo/Idh/MocA-like oxidoreductase bacterial type C-terminal" evidence="2">
    <location>
        <begin position="207"/>
        <end position="428"/>
    </location>
</feature>
<dbReference type="OrthoDB" id="9788246at2"/>
<dbReference type="AlphaFoldDB" id="A0A517NUT7"/>
<dbReference type="Gene3D" id="3.30.360.10">
    <property type="entry name" value="Dihydrodipicolinate Reductase, domain 2"/>
    <property type="match status" value="1"/>
</dbReference>
<dbReference type="InterPro" id="IPR036291">
    <property type="entry name" value="NAD(P)-bd_dom_sf"/>
</dbReference>
<keyword evidence="3" id="KW-0560">Oxidoreductase</keyword>
<dbReference type="RefSeq" id="WP_145418596.1">
    <property type="nucleotide sequence ID" value="NZ_CP036526.1"/>
</dbReference>
<gene>
    <name evidence="3" type="primary">ydgJ_1</name>
    <name evidence="3" type="ORF">K239x_28770</name>
</gene>
<name>A0A517NUT7_9BACT</name>
<proteinExistence type="predicted"/>
<feature type="domain" description="Gfo/Idh/MocA-like oxidoreductase N-terminal" evidence="1">
    <location>
        <begin position="45"/>
        <end position="165"/>
    </location>
</feature>
<dbReference type="Proteomes" id="UP000319817">
    <property type="component" value="Chromosome"/>
</dbReference>
<accession>A0A517NUT7</accession>
<evidence type="ECO:0000313" key="3">
    <source>
        <dbReference type="EMBL" id="QDT10886.1"/>
    </source>
</evidence>
<evidence type="ECO:0000259" key="1">
    <source>
        <dbReference type="Pfam" id="PF01408"/>
    </source>
</evidence>
<evidence type="ECO:0000313" key="4">
    <source>
        <dbReference type="Proteomes" id="UP000319817"/>
    </source>
</evidence>
<dbReference type="InterPro" id="IPR000683">
    <property type="entry name" value="Gfo/Idh/MocA-like_OxRdtase_N"/>
</dbReference>
<dbReference type="PROSITE" id="PS51318">
    <property type="entry name" value="TAT"/>
    <property type="match status" value="1"/>
</dbReference>
<dbReference type="GO" id="GO:0016491">
    <property type="term" value="F:oxidoreductase activity"/>
    <property type="evidence" value="ECO:0007669"/>
    <property type="project" value="UniProtKB-KW"/>
</dbReference>
<dbReference type="Gene3D" id="3.40.50.720">
    <property type="entry name" value="NAD(P)-binding Rossmann-like Domain"/>
    <property type="match status" value="1"/>
</dbReference>
<dbReference type="InterPro" id="IPR043906">
    <property type="entry name" value="Gfo/Idh/MocA_OxRdtase_bact_C"/>
</dbReference>
<dbReference type="InterPro" id="IPR050463">
    <property type="entry name" value="Gfo/Idh/MocA_oxidrdct_glycsds"/>
</dbReference>
<dbReference type="InterPro" id="IPR006311">
    <property type="entry name" value="TAT_signal"/>
</dbReference>
<dbReference type="GO" id="GO:0000166">
    <property type="term" value="F:nucleotide binding"/>
    <property type="evidence" value="ECO:0007669"/>
    <property type="project" value="InterPro"/>
</dbReference>
<dbReference type="EC" id="1.-.-.-" evidence="3"/>
<keyword evidence="4" id="KW-1185">Reference proteome</keyword>
<dbReference type="SUPFAM" id="SSF51735">
    <property type="entry name" value="NAD(P)-binding Rossmann-fold domains"/>
    <property type="match status" value="1"/>
</dbReference>
<evidence type="ECO:0000259" key="2">
    <source>
        <dbReference type="Pfam" id="PF19051"/>
    </source>
</evidence>
<sequence>MNYQSDRRNFLKAGAGIAAAGGFTNAARTGSAQEAESSSEKIVLGIMGVNGRGKAIARGMMAQPNVEIGTICDVDRRAAELTAKLVAKDQGTAPNVVGDFRNILDDDKIDVLVCAAPNHWHAPATILGCKAGKHVYVEKPCSHTAEEGEIAIAAARNNDRVVQMGTQRRSWPALVKGIGKVHDGAIGDTLYARTWYNNRRGPIGKGKTTAAPEWLDWDLWQGPAARQEFKDNVVHYNWHWHWNWGNGELGNNGVHGIDVARWGLGVTYPESVTATGGRFRHDDDQETPDTMMVSMKFPNEKMITWEGLSWSPLGALDASFGVSIHGTEGSIVIRGSGYTLYDMKNKEIETETADGGDADHFADFLDAVRTGRKPNADIEIAHQSTLLCHLGNIAYRTGSVVKTDPANGHIVDNAHAQDLWGREYAEGWKPKA</sequence>
<dbReference type="InterPro" id="IPR019546">
    <property type="entry name" value="TAT_signal_bac_arc"/>
</dbReference>
<reference evidence="3 4" key="1">
    <citation type="submission" date="2019-02" db="EMBL/GenBank/DDBJ databases">
        <title>Deep-cultivation of Planctomycetes and their phenomic and genomic characterization uncovers novel biology.</title>
        <authorList>
            <person name="Wiegand S."/>
            <person name="Jogler M."/>
            <person name="Boedeker C."/>
            <person name="Pinto D."/>
            <person name="Vollmers J."/>
            <person name="Rivas-Marin E."/>
            <person name="Kohn T."/>
            <person name="Peeters S.H."/>
            <person name="Heuer A."/>
            <person name="Rast P."/>
            <person name="Oberbeckmann S."/>
            <person name="Bunk B."/>
            <person name="Jeske O."/>
            <person name="Meyerdierks A."/>
            <person name="Storesund J.E."/>
            <person name="Kallscheuer N."/>
            <person name="Luecker S."/>
            <person name="Lage O.M."/>
            <person name="Pohl T."/>
            <person name="Merkel B.J."/>
            <person name="Hornburger P."/>
            <person name="Mueller R.-W."/>
            <person name="Bruemmer F."/>
            <person name="Labrenz M."/>
            <person name="Spormann A.M."/>
            <person name="Op den Camp H."/>
            <person name="Overmann J."/>
            <person name="Amann R."/>
            <person name="Jetten M.S.M."/>
            <person name="Mascher T."/>
            <person name="Medema M.H."/>
            <person name="Devos D.P."/>
            <person name="Kaster A.-K."/>
            <person name="Ovreas L."/>
            <person name="Rohde M."/>
            <person name="Galperin M.Y."/>
            <person name="Jogler C."/>
        </authorList>
    </citation>
    <scope>NUCLEOTIDE SEQUENCE [LARGE SCALE GENOMIC DNA]</scope>
    <source>
        <strain evidence="3 4">K23_9</strain>
    </source>
</reference>
<organism evidence="3 4">
    <name type="scientific">Stieleria marina</name>
    <dbReference type="NCBI Taxonomy" id="1930275"/>
    <lineage>
        <taxon>Bacteria</taxon>
        <taxon>Pseudomonadati</taxon>
        <taxon>Planctomycetota</taxon>
        <taxon>Planctomycetia</taxon>
        <taxon>Pirellulales</taxon>
        <taxon>Pirellulaceae</taxon>
        <taxon>Stieleria</taxon>
    </lineage>
</organism>
<dbReference type="PANTHER" id="PTHR43818">
    <property type="entry name" value="BCDNA.GH03377"/>
    <property type="match status" value="1"/>
</dbReference>
<protein>
    <submittedName>
        <fullName evidence="3">Putative oxidoreductase YdgJ</fullName>
        <ecNumber evidence="3">1.-.-.-</ecNumber>
    </submittedName>
</protein>
<dbReference type="Pfam" id="PF19051">
    <property type="entry name" value="GFO_IDH_MocA_C2"/>
    <property type="match status" value="1"/>
</dbReference>
<dbReference type="EMBL" id="CP036526">
    <property type="protein sequence ID" value="QDT10886.1"/>
    <property type="molecule type" value="Genomic_DNA"/>
</dbReference>
<dbReference type="SUPFAM" id="SSF55347">
    <property type="entry name" value="Glyceraldehyde-3-phosphate dehydrogenase-like, C-terminal domain"/>
    <property type="match status" value="1"/>
</dbReference>
<dbReference type="Pfam" id="PF01408">
    <property type="entry name" value="GFO_IDH_MocA"/>
    <property type="match status" value="1"/>
</dbReference>
<dbReference type="PANTHER" id="PTHR43818:SF5">
    <property type="entry name" value="OXIDOREDUCTASE FAMILY PROTEIN"/>
    <property type="match status" value="1"/>
</dbReference>